<dbReference type="Gene3D" id="1.10.287.110">
    <property type="entry name" value="DnaJ domain"/>
    <property type="match status" value="1"/>
</dbReference>
<evidence type="ECO:0000313" key="10">
    <source>
        <dbReference type="EMBL" id="ORY02436.1"/>
    </source>
</evidence>
<dbReference type="SMART" id="SM00271">
    <property type="entry name" value="DnaJ"/>
    <property type="match status" value="1"/>
</dbReference>
<sequence length="268" mass="31072">MKYKQSTHLVLLFLGLFLLLGALIPQTQAWDELDYELFDLVDAVKKSEGKEDASFYSLLGVESTATTNQIAKGFRKMSRTVHPDKNPDPSSQERYSLLGNVASILRNDTARERYNFYYKNGVPSWRGTGYFYRRHRPGFGSVVFALTIFLSLVQYGTSWLTYYLRKRDIQYLIDERAMLAKRQVKRSKKSPVENPATFEDEELDPEMVPKPSVWNVFIFSVPRFFFRKITTKSTPVREEVTEVKQRDVPVTPDSPQGKTRKRGRKSRA</sequence>
<feature type="compositionally biased region" description="Basic and acidic residues" evidence="6">
    <location>
        <begin position="236"/>
        <end position="247"/>
    </location>
</feature>
<feature type="chain" id="PRO_5012734084" evidence="8">
    <location>
        <begin position="30"/>
        <end position="268"/>
    </location>
</feature>
<evidence type="ECO:0000256" key="6">
    <source>
        <dbReference type="SAM" id="MobiDB-lite"/>
    </source>
</evidence>
<feature type="transmembrane region" description="Helical" evidence="7">
    <location>
        <begin position="139"/>
        <end position="164"/>
    </location>
</feature>
<evidence type="ECO:0000256" key="4">
    <source>
        <dbReference type="ARBA" id="ARBA00023136"/>
    </source>
</evidence>
<gene>
    <name evidence="10" type="ORF">K493DRAFT_208308</name>
</gene>
<accession>A0A1Y1YWX9</accession>
<reference evidence="10 11" key="1">
    <citation type="submission" date="2016-07" db="EMBL/GenBank/DDBJ databases">
        <title>Pervasive Adenine N6-methylation of Active Genes in Fungi.</title>
        <authorList>
            <consortium name="DOE Joint Genome Institute"/>
            <person name="Mondo S.J."/>
            <person name="Dannebaum R.O."/>
            <person name="Kuo R.C."/>
            <person name="Labutti K."/>
            <person name="Haridas S."/>
            <person name="Kuo A."/>
            <person name="Salamov A."/>
            <person name="Ahrendt S.R."/>
            <person name="Lipzen A."/>
            <person name="Sullivan W."/>
            <person name="Andreopoulos W.B."/>
            <person name="Clum A."/>
            <person name="Lindquist E."/>
            <person name="Daum C."/>
            <person name="Ramamoorthy G.K."/>
            <person name="Gryganskyi A."/>
            <person name="Culley D."/>
            <person name="Magnuson J.K."/>
            <person name="James T.Y."/>
            <person name="O'Malley M.A."/>
            <person name="Stajich J.E."/>
            <person name="Spatafora J.W."/>
            <person name="Visel A."/>
            <person name="Grigoriev I.V."/>
        </authorList>
    </citation>
    <scope>NUCLEOTIDE SEQUENCE [LARGE SCALE GENOMIC DNA]</scope>
    <source>
        <strain evidence="10 11">CBS 931.73</strain>
    </source>
</reference>
<evidence type="ECO:0000256" key="1">
    <source>
        <dbReference type="ARBA" id="ARBA00022692"/>
    </source>
</evidence>
<evidence type="ECO:0000259" key="9">
    <source>
        <dbReference type="PROSITE" id="PS50076"/>
    </source>
</evidence>
<comment type="subcellular location">
    <subcellularLocation>
        <location evidence="5">Endomembrane system</location>
        <topology evidence="5">Single-pass membrane protein</topology>
    </subcellularLocation>
</comment>
<evidence type="ECO:0000256" key="7">
    <source>
        <dbReference type="SAM" id="Phobius"/>
    </source>
</evidence>
<dbReference type="PROSITE" id="PS50076">
    <property type="entry name" value="DNAJ_2"/>
    <property type="match status" value="1"/>
</dbReference>
<dbReference type="Proteomes" id="UP000193498">
    <property type="component" value="Unassembled WGS sequence"/>
</dbReference>
<dbReference type="PRINTS" id="PR00625">
    <property type="entry name" value="JDOMAIN"/>
</dbReference>
<dbReference type="AlphaFoldDB" id="A0A1Y1YWX9"/>
<keyword evidence="3 7" id="KW-1133">Transmembrane helix</keyword>
<keyword evidence="4 7" id="KW-0472">Membrane</keyword>
<dbReference type="SUPFAM" id="SSF46565">
    <property type="entry name" value="Chaperone J-domain"/>
    <property type="match status" value="1"/>
</dbReference>
<dbReference type="InterPro" id="IPR052606">
    <property type="entry name" value="DnaJ_domain_protein"/>
</dbReference>
<evidence type="ECO:0000256" key="8">
    <source>
        <dbReference type="SAM" id="SignalP"/>
    </source>
</evidence>
<dbReference type="PANTHER" id="PTHR44653:SF2">
    <property type="entry name" value="DNAJ HOMOLOG SUBFAMILY C MEMBER 1"/>
    <property type="match status" value="1"/>
</dbReference>
<evidence type="ECO:0000256" key="5">
    <source>
        <dbReference type="ARBA" id="ARBA00037847"/>
    </source>
</evidence>
<keyword evidence="2 8" id="KW-0732">Signal</keyword>
<feature type="domain" description="J" evidence="9">
    <location>
        <begin position="54"/>
        <end position="118"/>
    </location>
</feature>
<keyword evidence="1 7" id="KW-0812">Transmembrane</keyword>
<dbReference type="FunCoup" id="A0A1Y1YWX9">
    <property type="interactions" value="168"/>
</dbReference>
<proteinExistence type="predicted"/>
<dbReference type="GO" id="GO:0012505">
    <property type="term" value="C:endomembrane system"/>
    <property type="evidence" value="ECO:0007669"/>
    <property type="project" value="UniProtKB-SubCell"/>
</dbReference>
<evidence type="ECO:0000313" key="11">
    <source>
        <dbReference type="Proteomes" id="UP000193498"/>
    </source>
</evidence>
<organism evidence="10 11">
    <name type="scientific">Basidiobolus meristosporus CBS 931.73</name>
    <dbReference type="NCBI Taxonomy" id="1314790"/>
    <lineage>
        <taxon>Eukaryota</taxon>
        <taxon>Fungi</taxon>
        <taxon>Fungi incertae sedis</taxon>
        <taxon>Zoopagomycota</taxon>
        <taxon>Entomophthoromycotina</taxon>
        <taxon>Basidiobolomycetes</taxon>
        <taxon>Basidiobolales</taxon>
        <taxon>Basidiobolaceae</taxon>
        <taxon>Basidiobolus</taxon>
    </lineage>
</organism>
<dbReference type="CDD" id="cd06257">
    <property type="entry name" value="DnaJ"/>
    <property type="match status" value="1"/>
</dbReference>
<feature type="region of interest" description="Disordered" evidence="6">
    <location>
        <begin position="236"/>
        <end position="268"/>
    </location>
</feature>
<dbReference type="InterPro" id="IPR036869">
    <property type="entry name" value="J_dom_sf"/>
</dbReference>
<dbReference type="EMBL" id="MCFE01000057">
    <property type="protein sequence ID" value="ORY02436.1"/>
    <property type="molecule type" value="Genomic_DNA"/>
</dbReference>
<evidence type="ECO:0000256" key="2">
    <source>
        <dbReference type="ARBA" id="ARBA00022729"/>
    </source>
</evidence>
<feature type="compositionally biased region" description="Basic residues" evidence="6">
    <location>
        <begin position="258"/>
        <end position="268"/>
    </location>
</feature>
<dbReference type="PANTHER" id="PTHR44653">
    <property type="entry name" value="DNAJ HOMOLOG SUBFAMILY C MEMBER 1"/>
    <property type="match status" value="1"/>
</dbReference>
<dbReference type="STRING" id="1314790.A0A1Y1YWX9"/>
<keyword evidence="11" id="KW-1185">Reference proteome</keyword>
<dbReference type="InParanoid" id="A0A1Y1YWX9"/>
<evidence type="ECO:0000256" key="3">
    <source>
        <dbReference type="ARBA" id="ARBA00022989"/>
    </source>
</evidence>
<protein>
    <submittedName>
        <fullName evidence="10">DnaJ-domain-containing protein</fullName>
    </submittedName>
</protein>
<dbReference type="Pfam" id="PF00226">
    <property type="entry name" value="DnaJ"/>
    <property type="match status" value="1"/>
</dbReference>
<dbReference type="InterPro" id="IPR001623">
    <property type="entry name" value="DnaJ_domain"/>
</dbReference>
<comment type="caution">
    <text evidence="10">The sequence shown here is derived from an EMBL/GenBank/DDBJ whole genome shotgun (WGS) entry which is preliminary data.</text>
</comment>
<feature type="signal peptide" evidence="8">
    <location>
        <begin position="1"/>
        <end position="29"/>
    </location>
</feature>
<dbReference type="OrthoDB" id="413400at2759"/>
<name>A0A1Y1YWX9_9FUNG</name>